<feature type="region of interest" description="Disordered" evidence="2">
    <location>
        <begin position="637"/>
        <end position="662"/>
    </location>
</feature>
<keyword evidence="1" id="KW-0175">Coiled coil</keyword>
<evidence type="ECO:0000313" key="3">
    <source>
        <dbReference type="EMBL" id="WOO84468.1"/>
    </source>
</evidence>
<feature type="coiled-coil region" evidence="1">
    <location>
        <begin position="475"/>
        <end position="562"/>
    </location>
</feature>
<gene>
    <name evidence="3" type="primary">tsc1</name>
    <name evidence="3" type="ORF">LOC62_06G007987</name>
</gene>
<reference evidence="3" key="1">
    <citation type="submission" date="2023-10" db="EMBL/GenBank/DDBJ databases">
        <authorList>
            <person name="Noh H."/>
        </authorList>
    </citation>
    <scope>NUCLEOTIDE SEQUENCE</scope>
    <source>
        <strain evidence="3">DUCC4014</strain>
    </source>
</reference>
<dbReference type="GO" id="GO:0051726">
    <property type="term" value="P:regulation of cell cycle"/>
    <property type="evidence" value="ECO:0007669"/>
    <property type="project" value="TreeGrafter"/>
</dbReference>
<dbReference type="GeneID" id="87811157"/>
<feature type="compositionally biased region" description="Pro residues" evidence="2">
    <location>
        <begin position="647"/>
        <end position="662"/>
    </location>
</feature>
<evidence type="ECO:0000256" key="2">
    <source>
        <dbReference type="SAM" id="MobiDB-lite"/>
    </source>
</evidence>
<dbReference type="Proteomes" id="UP000827549">
    <property type="component" value="Chromosome 6"/>
</dbReference>
<evidence type="ECO:0000256" key="1">
    <source>
        <dbReference type="SAM" id="Coils"/>
    </source>
</evidence>
<name>A0AAF0YD16_9TREE</name>
<keyword evidence="4" id="KW-1185">Reference proteome</keyword>
<dbReference type="PANTHER" id="PTHR15154:SF2">
    <property type="entry name" value="HAMARTIN"/>
    <property type="match status" value="1"/>
</dbReference>
<proteinExistence type="predicted"/>
<dbReference type="RefSeq" id="XP_062630494.1">
    <property type="nucleotide sequence ID" value="XM_062774510.1"/>
</dbReference>
<dbReference type="InterPro" id="IPR007483">
    <property type="entry name" value="Hamartin"/>
</dbReference>
<dbReference type="AlphaFoldDB" id="A0AAF0YD16"/>
<dbReference type="GO" id="GO:0032007">
    <property type="term" value="P:negative regulation of TOR signaling"/>
    <property type="evidence" value="ECO:0007669"/>
    <property type="project" value="TreeGrafter"/>
</dbReference>
<sequence length="714" mass="81136">MSPVVTAVTHRLEGFPQDLSAFQLPSNPTKVELADIVSHLNILATTKNTPKARHSIAQVAALLPPEQALEDIELAWALDQGASVVAVESHIAAGLGQGVYDGRKWIRALAAAGTPRGRDVLVAWGTEHFDDFLEACESEFGNPALRIGILRIVVFLLLDAPYSPDVPYETTLMYRFASHSFFFSLLYSLLFDTNNQLFPVALSALSTVLPFAIQVWTDHVPLLMVVIGRAICWRDRPFTASGITKATGSTPTPRPNPKYNWTVCEATEVEAIAPTHTEKIVVQLVLIAFYGAWPSNLVGFVRNPDQYLDNKNIEPIYDVPWAEVWQPGLMGSRMLPLINGFQLHPSIMQFTSEEELRDEKRWDKYDPSEFVSTARIMSRTEDDPNTTFQFFNKPLMRLDPIPTEVTDHDPALETANFKDVDDITRLKEENELLRLEAMYNRRLGKQYLYHIGRLHKNSLRFNTDEAEIHTFLNKIKELTKTITTMTAELSQQRTEATQAQQKHVKWQEQLRDKVSGFREERRAWQTEATKIRSELSEANAMAKRLRDELAEARNKRFVLENQLLEVTPKVRHIADYETRIKQLTDTQMLWDSDIQKLRDAEVAAEELRGRVFELEKMMEVRDKLVAEQASNITKLERSVASQLATPEPTPPPKSPNQIPPPSFYINVADNTKKRCEKLERENLELNVEIERLRRLSLQTATGDVGHSLLYGGAA</sequence>
<accession>A0AAF0YD16</accession>
<protein>
    <submittedName>
        <fullName evidence="3">Tuberous sclerosis 1</fullName>
    </submittedName>
</protein>
<feature type="coiled-coil region" evidence="1">
    <location>
        <begin position="668"/>
        <end position="698"/>
    </location>
</feature>
<organism evidence="3 4">
    <name type="scientific">Vanrija pseudolonga</name>
    <dbReference type="NCBI Taxonomy" id="143232"/>
    <lineage>
        <taxon>Eukaryota</taxon>
        <taxon>Fungi</taxon>
        <taxon>Dikarya</taxon>
        <taxon>Basidiomycota</taxon>
        <taxon>Agaricomycotina</taxon>
        <taxon>Tremellomycetes</taxon>
        <taxon>Trichosporonales</taxon>
        <taxon>Trichosporonaceae</taxon>
        <taxon>Vanrija</taxon>
    </lineage>
</organism>
<dbReference type="GO" id="GO:0033596">
    <property type="term" value="C:TSC1-TSC2 complex"/>
    <property type="evidence" value="ECO:0007669"/>
    <property type="project" value="TreeGrafter"/>
</dbReference>
<dbReference type="PANTHER" id="PTHR15154">
    <property type="entry name" value="HAMARTIN"/>
    <property type="match status" value="1"/>
</dbReference>
<dbReference type="EMBL" id="CP086719">
    <property type="protein sequence ID" value="WOO84468.1"/>
    <property type="molecule type" value="Genomic_DNA"/>
</dbReference>
<evidence type="ECO:0000313" key="4">
    <source>
        <dbReference type="Proteomes" id="UP000827549"/>
    </source>
</evidence>